<dbReference type="GO" id="GO:0046872">
    <property type="term" value="F:metal ion binding"/>
    <property type="evidence" value="ECO:0007669"/>
    <property type="project" value="UniProtKB-KW"/>
</dbReference>
<dbReference type="InterPro" id="IPR036615">
    <property type="entry name" value="Mur_ligase_C_dom_sf"/>
</dbReference>
<dbReference type="GO" id="GO:0004326">
    <property type="term" value="F:tetrahydrofolylpolyglutamate synthase activity"/>
    <property type="evidence" value="ECO:0007669"/>
    <property type="project" value="UniProtKB-EC"/>
</dbReference>
<evidence type="ECO:0000256" key="3">
    <source>
        <dbReference type="ARBA" id="ARBA00013025"/>
    </source>
</evidence>
<dbReference type="PANTHER" id="PTHR11136:SF0">
    <property type="entry name" value="DIHYDROFOLATE SYNTHETASE-RELATED"/>
    <property type="match status" value="1"/>
</dbReference>
<dbReference type="EC" id="6.3.2.17" evidence="3"/>
<dbReference type="STRING" id="350688.Clos_2157"/>
<dbReference type="SUPFAM" id="SSF53244">
    <property type="entry name" value="MurD-like peptide ligases, peptide-binding domain"/>
    <property type="match status" value="1"/>
</dbReference>
<reference evidence="15" key="1">
    <citation type="submission" date="2007-10" db="EMBL/GenBank/DDBJ databases">
        <title>Complete genome of Alkaliphilus oremlandii OhILAs.</title>
        <authorList>
            <person name="Copeland A."/>
            <person name="Lucas S."/>
            <person name="Lapidus A."/>
            <person name="Barry K."/>
            <person name="Detter J.C."/>
            <person name="Glavina del Rio T."/>
            <person name="Hammon N."/>
            <person name="Israni S."/>
            <person name="Dalin E."/>
            <person name="Tice H."/>
            <person name="Pitluck S."/>
            <person name="Chain P."/>
            <person name="Malfatti S."/>
            <person name="Shin M."/>
            <person name="Vergez L."/>
            <person name="Schmutz J."/>
            <person name="Larimer F."/>
            <person name="Land M."/>
            <person name="Hauser L."/>
            <person name="Kyrpides N."/>
            <person name="Mikhailova N."/>
            <person name="Stolz J.F."/>
            <person name="Dawson A."/>
            <person name="Fisher E."/>
            <person name="Crable B."/>
            <person name="Perera E."/>
            <person name="Lisak J."/>
            <person name="Ranganathan M."/>
            <person name="Basu P."/>
            <person name="Richardson P."/>
        </authorList>
    </citation>
    <scope>NUCLEOTIDE SEQUENCE [LARGE SCALE GENOMIC DNA]</scope>
    <source>
        <strain evidence="15">OhILAs</strain>
    </source>
</reference>
<name>A8MIR1_ALKOO</name>
<organism evidence="14 15">
    <name type="scientific">Alkaliphilus oremlandii (strain OhILAs)</name>
    <name type="common">Clostridium oremlandii (strain OhILAs)</name>
    <dbReference type="NCBI Taxonomy" id="350688"/>
    <lineage>
        <taxon>Bacteria</taxon>
        <taxon>Bacillati</taxon>
        <taxon>Bacillota</taxon>
        <taxon>Clostridia</taxon>
        <taxon>Peptostreptococcales</taxon>
        <taxon>Natronincolaceae</taxon>
        <taxon>Alkaliphilus</taxon>
    </lineage>
</organism>
<evidence type="ECO:0000256" key="9">
    <source>
        <dbReference type="ARBA" id="ARBA00030592"/>
    </source>
</evidence>
<keyword evidence="8" id="KW-0460">Magnesium</keyword>
<dbReference type="Pfam" id="PF02875">
    <property type="entry name" value="Mur_ligase_C"/>
    <property type="match status" value="1"/>
</dbReference>
<dbReference type="NCBIfam" id="TIGR01499">
    <property type="entry name" value="folC"/>
    <property type="match status" value="1"/>
</dbReference>
<keyword evidence="6 11" id="KW-0547">Nucleotide-binding</keyword>
<accession>A8MIR1</accession>
<evidence type="ECO:0000256" key="5">
    <source>
        <dbReference type="ARBA" id="ARBA00022723"/>
    </source>
</evidence>
<evidence type="ECO:0000256" key="8">
    <source>
        <dbReference type="ARBA" id="ARBA00022842"/>
    </source>
</evidence>
<dbReference type="Proteomes" id="UP000000269">
    <property type="component" value="Chromosome"/>
</dbReference>
<dbReference type="GO" id="GO:0005737">
    <property type="term" value="C:cytoplasm"/>
    <property type="evidence" value="ECO:0007669"/>
    <property type="project" value="TreeGrafter"/>
</dbReference>
<feature type="domain" description="Mur ligase central" evidence="13">
    <location>
        <begin position="44"/>
        <end position="269"/>
    </location>
</feature>
<dbReference type="AlphaFoldDB" id="A8MIR1"/>
<comment type="similarity">
    <text evidence="2 11">Belongs to the folylpolyglutamate synthase family.</text>
</comment>
<sequence>MNFIEAVQFIDRSYSYGTKLDLEHMKILLQILGNPQNQLKFIHIAGTNGKGSTSSFIHSMLKAEGYQVGLFTSPHLHCYTDRIRINGVNISKEDFARYTSMVEETIAPFYEQGFNHPALFDIVTLVAMMYFAKENVDYVVLEVGLGGLNDATNIISQSLASVITPIGIDHVDILGTDLKQIAYHKAGIIKSQGRVISTWQDPIVEEVLVETAAQQNASLCLLRKEQISIIHQDFKEQIFHLNTPYGILRDCKIRMIGDHQIFNGALAALTLIILREDQILSISNESIYQGLYENYWAGRLELLQDNPLILIDGAHNVQGSEVLASALTKYFNNKKITLIIGMLKDKDVDGVLNNLIPFAHKVIFTKPNNPKAMDPQELANRVNFFGKETYITQTIEESVVLALENASLDEITIFTGSLYLIGDARKIITEFIENRQEAS</sequence>
<proteinExistence type="inferred from homology"/>
<dbReference type="GO" id="GO:0008841">
    <property type="term" value="F:dihydrofolate synthase activity"/>
    <property type="evidence" value="ECO:0007669"/>
    <property type="project" value="TreeGrafter"/>
</dbReference>
<dbReference type="Gene3D" id="3.40.1190.10">
    <property type="entry name" value="Mur-like, catalytic domain"/>
    <property type="match status" value="1"/>
</dbReference>
<evidence type="ECO:0000256" key="2">
    <source>
        <dbReference type="ARBA" id="ARBA00008276"/>
    </source>
</evidence>
<dbReference type="Gene3D" id="3.90.190.20">
    <property type="entry name" value="Mur ligase, C-terminal domain"/>
    <property type="match status" value="1"/>
</dbReference>
<dbReference type="PROSITE" id="PS01012">
    <property type="entry name" value="FOLYLPOLYGLU_SYNT_2"/>
    <property type="match status" value="1"/>
</dbReference>
<dbReference type="InterPro" id="IPR018109">
    <property type="entry name" value="Folylpolyglutamate_synth_CS"/>
</dbReference>
<keyword evidence="4 11" id="KW-0436">Ligase</keyword>
<dbReference type="InterPro" id="IPR001645">
    <property type="entry name" value="Folylpolyglutamate_synth"/>
</dbReference>
<dbReference type="RefSeq" id="WP_012160002.1">
    <property type="nucleotide sequence ID" value="NC_009922.1"/>
</dbReference>
<evidence type="ECO:0000259" key="13">
    <source>
        <dbReference type="Pfam" id="PF08245"/>
    </source>
</evidence>
<evidence type="ECO:0000256" key="11">
    <source>
        <dbReference type="PIRNR" id="PIRNR001563"/>
    </source>
</evidence>
<keyword evidence="5" id="KW-0479">Metal-binding</keyword>
<dbReference type="PANTHER" id="PTHR11136">
    <property type="entry name" value="FOLYLPOLYGLUTAMATE SYNTHASE-RELATED"/>
    <property type="match status" value="1"/>
</dbReference>
<dbReference type="InterPro" id="IPR036565">
    <property type="entry name" value="Mur-like_cat_sf"/>
</dbReference>
<gene>
    <name evidence="14" type="ordered locus">Clos_2157</name>
</gene>
<evidence type="ECO:0000256" key="7">
    <source>
        <dbReference type="ARBA" id="ARBA00022840"/>
    </source>
</evidence>
<dbReference type="OrthoDB" id="9809356at2"/>
<comment type="cofactor">
    <cofactor evidence="1">
        <name>Mg(2+)</name>
        <dbReference type="ChEBI" id="CHEBI:18420"/>
    </cofactor>
</comment>
<dbReference type="Pfam" id="PF08245">
    <property type="entry name" value="Mur_ligase_M"/>
    <property type="match status" value="1"/>
</dbReference>
<dbReference type="PIRSF" id="PIRSF001563">
    <property type="entry name" value="Folylpolyglu_synth"/>
    <property type="match status" value="1"/>
</dbReference>
<comment type="catalytic activity">
    <reaction evidence="10">
        <text>(6S)-5,6,7,8-tetrahydrofolyl-(gamma-L-Glu)(n) + L-glutamate + ATP = (6S)-5,6,7,8-tetrahydrofolyl-(gamma-L-Glu)(n+1) + ADP + phosphate + H(+)</text>
        <dbReference type="Rhea" id="RHEA:10580"/>
        <dbReference type="Rhea" id="RHEA-COMP:14738"/>
        <dbReference type="Rhea" id="RHEA-COMP:14740"/>
        <dbReference type="ChEBI" id="CHEBI:15378"/>
        <dbReference type="ChEBI" id="CHEBI:29985"/>
        <dbReference type="ChEBI" id="CHEBI:30616"/>
        <dbReference type="ChEBI" id="CHEBI:43474"/>
        <dbReference type="ChEBI" id="CHEBI:141005"/>
        <dbReference type="ChEBI" id="CHEBI:456216"/>
        <dbReference type="EC" id="6.3.2.17"/>
    </reaction>
</comment>
<dbReference type="eggNOG" id="COG0285">
    <property type="taxonomic scope" value="Bacteria"/>
</dbReference>
<keyword evidence="7 11" id="KW-0067">ATP-binding</keyword>
<dbReference type="KEGG" id="aoe:Clos_2157"/>
<evidence type="ECO:0000256" key="4">
    <source>
        <dbReference type="ARBA" id="ARBA00022598"/>
    </source>
</evidence>
<feature type="domain" description="Mur ligase C-terminal" evidence="12">
    <location>
        <begin position="298"/>
        <end position="417"/>
    </location>
</feature>
<dbReference type="PROSITE" id="PS01011">
    <property type="entry name" value="FOLYLPOLYGLU_SYNT_1"/>
    <property type="match status" value="1"/>
</dbReference>
<evidence type="ECO:0000256" key="6">
    <source>
        <dbReference type="ARBA" id="ARBA00022741"/>
    </source>
</evidence>
<dbReference type="InterPro" id="IPR004101">
    <property type="entry name" value="Mur_ligase_C"/>
</dbReference>
<evidence type="ECO:0000313" key="15">
    <source>
        <dbReference type="Proteomes" id="UP000000269"/>
    </source>
</evidence>
<evidence type="ECO:0000259" key="12">
    <source>
        <dbReference type="Pfam" id="PF02875"/>
    </source>
</evidence>
<protein>
    <recommendedName>
        <fullName evidence="3">tetrahydrofolate synthase</fullName>
        <ecNumber evidence="3">6.3.2.17</ecNumber>
    </recommendedName>
    <alternativeName>
        <fullName evidence="9">Tetrahydrofolylpolyglutamate synthase</fullName>
    </alternativeName>
</protein>
<dbReference type="SUPFAM" id="SSF53623">
    <property type="entry name" value="MurD-like peptide ligases, catalytic domain"/>
    <property type="match status" value="1"/>
</dbReference>
<keyword evidence="15" id="KW-1185">Reference proteome</keyword>
<dbReference type="FunFam" id="3.40.1190.10:FF:000011">
    <property type="entry name" value="Folylpolyglutamate synthase/dihydrofolate synthase"/>
    <property type="match status" value="1"/>
</dbReference>
<dbReference type="HOGENOM" id="CLU_015869_1_2_9"/>
<dbReference type="EMBL" id="CP000853">
    <property type="protein sequence ID" value="ABW19693.1"/>
    <property type="molecule type" value="Genomic_DNA"/>
</dbReference>
<evidence type="ECO:0000256" key="1">
    <source>
        <dbReference type="ARBA" id="ARBA00001946"/>
    </source>
</evidence>
<dbReference type="GO" id="GO:0005524">
    <property type="term" value="F:ATP binding"/>
    <property type="evidence" value="ECO:0007669"/>
    <property type="project" value="UniProtKB-KW"/>
</dbReference>
<evidence type="ECO:0000256" key="10">
    <source>
        <dbReference type="ARBA" id="ARBA00047493"/>
    </source>
</evidence>
<evidence type="ECO:0000313" key="14">
    <source>
        <dbReference type="EMBL" id="ABW19693.1"/>
    </source>
</evidence>
<dbReference type="InterPro" id="IPR013221">
    <property type="entry name" value="Mur_ligase_cen"/>
</dbReference>